<comment type="caution">
    <text evidence="3">The sequence shown here is derived from an EMBL/GenBank/DDBJ whole genome shotgun (WGS) entry which is preliminary data.</text>
</comment>
<reference evidence="3" key="1">
    <citation type="submission" date="2023-07" db="EMBL/GenBank/DDBJ databases">
        <title>A chromosome-level genome assembly of Lolium multiflorum.</title>
        <authorList>
            <person name="Chen Y."/>
            <person name="Copetti D."/>
            <person name="Kolliker R."/>
            <person name="Studer B."/>
        </authorList>
    </citation>
    <scope>NUCLEOTIDE SEQUENCE</scope>
    <source>
        <strain evidence="3">02402/16</strain>
        <tissue evidence="3">Leaf</tissue>
    </source>
</reference>
<dbReference type="SUPFAM" id="SSF52047">
    <property type="entry name" value="RNI-like"/>
    <property type="match status" value="1"/>
</dbReference>
<dbReference type="InterPro" id="IPR001810">
    <property type="entry name" value="F-box_dom"/>
</dbReference>
<dbReference type="Gene3D" id="1.20.1280.50">
    <property type="match status" value="1"/>
</dbReference>
<dbReference type="Pfam" id="PF12937">
    <property type="entry name" value="F-box-like"/>
    <property type="match status" value="1"/>
</dbReference>
<keyword evidence="4" id="KW-1185">Reference proteome</keyword>
<dbReference type="InterPro" id="IPR032675">
    <property type="entry name" value="LRR_dom_sf"/>
</dbReference>
<protein>
    <recommendedName>
        <fullName evidence="2">F-box domain-containing protein</fullName>
    </recommendedName>
</protein>
<dbReference type="PANTHER" id="PTHR38926">
    <property type="entry name" value="F-BOX DOMAIN CONTAINING PROTEIN, EXPRESSED"/>
    <property type="match status" value="1"/>
</dbReference>
<gene>
    <name evidence="3" type="ORF">QYE76_009231</name>
</gene>
<dbReference type="EMBL" id="JAUUTY010000001">
    <property type="protein sequence ID" value="KAK1692534.1"/>
    <property type="molecule type" value="Genomic_DNA"/>
</dbReference>
<dbReference type="Gene3D" id="3.80.10.10">
    <property type="entry name" value="Ribonuclease Inhibitor"/>
    <property type="match status" value="1"/>
</dbReference>
<evidence type="ECO:0000256" key="1">
    <source>
        <dbReference type="SAM" id="MobiDB-lite"/>
    </source>
</evidence>
<proteinExistence type="predicted"/>
<evidence type="ECO:0000259" key="2">
    <source>
        <dbReference type="PROSITE" id="PS50181"/>
    </source>
</evidence>
<dbReference type="PANTHER" id="PTHR38926:SF69">
    <property type="entry name" value="F-BOX DOMAIN-CONTAINING PROTEIN"/>
    <property type="match status" value="1"/>
</dbReference>
<evidence type="ECO:0000313" key="4">
    <source>
        <dbReference type="Proteomes" id="UP001231189"/>
    </source>
</evidence>
<dbReference type="PROSITE" id="PS50181">
    <property type="entry name" value="FBOX"/>
    <property type="match status" value="1"/>
</dbReference>
<dbReference type="SUPFAM" id="SSF81383">
    <property type="entry name" value="F-box domain"/>
    <property type="match status" value="1"/>
</dbReference>
<dbReference type="InterPro" id="IPR036047">
    <property type="entry name" value="F-box-like_dom_sf"/>
</dbReference>
<feature type="region of interest" description="Disordered" evidence="1">
    <location>
        <begin position="1"/>
        <end position="23"/>
    </location>
</feature>
<name>A0AAD8TUM6_LOLMU</name>
<feature type="domain" description="F-box" evidence="2">
    <location>
        <begin position="30"/>
        <end position="78"/>
    </location>
</feature>
<organism evidence="3 4">
    <name type="scientific">Lolium multiflorum</name>
    <name type="common">Italian ryegrass</name>
    <name type="synonym">Lolium perenne subsp. multiflorum</name>
    <dbReference type="NCBI Taxonomy" id="4521"/>
    <lineage>
        <taxon>Eukaryota</taxon>
        <taxon>Viridiplantae</taxon>
        <taxon>Streptophyta</taxon>
        <taxon>Embryophyta</taxon>
        <taxon>Tracheophyta</taxon>
        <taxon>Spermatophyta</taxon>
        <taxon>Magnoliopsida</taxon>
        <taxon>Liliopsida</taxon>
        <taxon>Poales</taxon>
        <taxon>Poaceae</taxon>
        <taxon>BOP clade</taxon>
        <taxon>Pooideae</taxon>
        <taxon>Poodae</taxon>
        <taxon>Poeae</taxon>
        <taxon>Poeae Chloroplast Group 2 (Poeae type)</taxon>
        <taxon>Loliodinae</taxon>
        <taxon>Loliinae</taxon>
        <taxon>Lolium</taxon>
    </lineage>
</organism>
<dbReference type="Proteomes" id="UP001231189">
    <property type="component" value="Unassembled WGS sequence"/>
</dbReference>
<evidence type="ECO:0000313" key="3">
    <source>
        <dbReference type="EMBL" id="KAK1692534.1"/>
    </source>
</evidence>
<sequence>MEGKYETLTYGTAAPSSSRREDHVASPGEWRDWASLPRDVLYVILSKLPQTDILGAAELVCSPWRRLALEEHLLWRRIDLRMWDDREQHPAGWKAMALAALERSVGRAPLLRKLNVTGWPYIKDKKLVRDIIKKLPLLESFVLSNGRFQEELLLALLDHCPRLELLDLTDSWPTFRVWEEPINTTIQTCNIKYLCMPLEVLD</sequence>
<accession>A0AAD8TUM6</accession>
<dbReference type="AlphaFoldDB" id="A0AAD8TUM6"/>